<dbReference type="InterPro" id="IPR004045">
    <property type="entry name" value="Glutathione_S-Trfase_N"/>
</dbReference>
<dbReference type="Gene3D" id="1.20.1050.10">
    <property type="match status" value="1"/>
</dbReference>
<dbReference type="EMBL" id="CP022356">
    <property type="protein sequence ID" value="ASK78912.1"/>
    <property type="molecule type" value="Genomic_DNA"/>
</dbReference>
<evidence type="ECO:0000259" key="1">
    <source>
        <dbReference type="PROSITE" id="PS50404"/>
    </source>
</evidence>
<dbReference type="Pfam" id="PF13417">
    <property type="entry name" value="GST_N_3"/>
    <property type="match status" value="1"/>
</dbReference>
<dbReference type="InterPro" id="IPR036282">
    <property type="entry name" value="Glutathione-S-Trfase_C_sf"/>
</dbReference>
<protein>
    <recommendedName>
        <fullName evidence="1">GST N-terminal domain-containing protein</fullName>
    </recommendedName>
</protein>
<dbReference type="NCBIfam" id="NF007702">
    <property type="entry name" value="PRK10387.1"/>
    <property type="match status" value="1"/>
</dbReference>
<evidence type="ECO:0000313" key="3">
    <source>
        <dbReference type="Proteomes" id="UP000242175"/>
    </source>
</evidence>
<dbReference type="Proteomes" id="UP000242175">
    <property type="component" value="Chromosome small"/>
</dbReference>
<reference evidence="2 3" key="1">
    <citation type="journal article" date="2016" name="Int. J. Syst. Evol. Microbiol.">
        <title>Paraphotobacterium marinum gen. nov., sp. nov., a member of the family Vibrionaceae, isolated from surface seawater.</title>
        <authorList>
            <person name="Huang Z."/>
            <person name="Dong C."/>
            <person name="Shao Z."/>
        </authorList>
    </citation>
    <scope>NUCLEOTIDE SEQUENCE [LARGE SCALE GENOMIC DNA]</scope>
    <source>
        <strain evidence="2 3">NSCS20N07D</strain>
    </source>
</reference>
<dbReference type="Pfam" id="PF04399">
    <property type="entry name" value="Glutaredoxin2_C"/>
    <property type="match status" value="1"/>
</dbReference>
<sequence length="218" mass="26078">MIKLYEYQHCPYCVRVKFFFKLFDIPFDVEYLDYSDKETPRQLTGNKSLPIIEVDDSTYMDESLDIIKCISKKFSIDQVNNFDHIDDLLLIVKQFRSSIYGLQCPRFLFEQDLPEFKSESAKEYYKNKFESSLNLTFREMLLNTDFYKKNLEKFFNKLIELYGESFFSSKIINEKVIILFPTLYNLSVVENILYPPVIREFLDFWSSKSSLPLYSPKQ</sequence>
<dbReference type="RefSeq" id="WP_089073820.1">
    <property type="nucleotide sequence ID" value="NZ_CBCSAM010000006.1"/>
</dbReference>
<accession>A0A220VFF2</accession>
<keyword evidence="3" id="KW-1185">Reference proteome</keyword>
<gene>
    <name evidence="2" type="ORF">CF386_07535</name>
</gene>
<dbReference type="SUPFAM" id="SSF52833">
    <property type="entry name" value="Thioredoxin-like"/>
    <property type="match status" value="1"/>
</dbReference>
<dbReference type="Gene3D" id="3.40.30.10">
    <property type="entry name" value="Glutaredoxin"/>
    <property type="match status" value="1"/>
</dbReference>
<proteinExistence type="predicted"/>
<dbReference type="InterPro" id="IPR036249">
    <property type="entry name" value="Thioredoxin-like_sf"/>
</dbReference>
<evidence type="ECO:0000313" key="2">
    <source>
        <dbReference type="EMBL" id="ASK78912.1"/>
    </source>
</evidence>
<organism evidence="2 3">
    <name type="scientific">Paraphotobacterium marinum</name>
    <dbReference type="NCBI Taxonomy" id="1755811"/>
    <lineage>
        <taxon>Bacteria</taxon>
        <taxon>Pseudomonadati</taxon>
        <taxon>Pseudomonadota</taxon>
        <taxon>Gammaproteobacteria</taxon>
        <taxon>Vibrionales</taxon>
        <taxon>Vibrionaceae</taxon>
        <taxon>Paraphotobacterium</taxon>
    </lineage>
</organism>
<dbReference type="OrthoDB" id="5291571at2"/>
<feature type="domain" description="GST N-terminal" evidence="1">
    <location>
        <begin position="1"/>
        <end position="78"/>
    </location>
</feature>
<dbReference type="AlphaFoldDB" id="A0A220VFF2"/>
<dbReference type="InterPro" id="IPR007494">
    <property type="entry name" value="Glutaredoxin2_C"/>
</dbReference>
<dbReference type="SUPFAM" id="SSF47616">
    <property type="entry name" value="GST C-terminal domain-like"/>
    <property type="match status" value="1"/>
</dbReference>
<name>A0A220VFF2_9GAMM</name>
<dbReference type="PROSITE" id="PS50404">
    <property type="entry name" value="GST_NTER"/>
    <property type="match status" value="1"/>
</dbReference>
<dbReference type="KEGG" id="pmai:CF386_07535"/>
<dbReference type="SMR" id="A0A220VFF2"/>